<keyword evidence="2" id="KW-1185">Reference proteome</keyword>
<name>A0A511UM38_9GAMM</name>
<evidence type="ECO:0000313" key="2">
    <source>
        <dbReference type="Proteomes" id="UP000321303"/>
    </source>
</evidence>
<dbReference type="PROSITE" id="PS51257">
    <property type="entry name" value="PROKAR_LIPOPROTEIN"/>
    <property type="match status" value="1"/>
</dbReference>
<proteinExistence type="predicted"/>
<dbReference type="Gene3D" id="3.40.50.720">
    <property type="entry name" value="NAD(P)-binding Rossmann-like Domain"/>
    <property type="match status" value="1"/>
</dbReference>
<dbReference type="AlphaFoldDB" id="A0A511UM38"/>
<protein>
    <recommendedName>
        <fullName evidence="3">2-deoxy-D-gluconate 3-dehydrogenase</fullName>
    </recommendedName>
</protein>
<gene>
    <name evidence="1" type="ORF">HVA01_13200</name>
</gene>
<organism evidence="1 2">
    <name type="scientific">Halovibrio variabilis</name>
    <dbReference type="NCBI Taxonomy" id="31910"/>
    <lineage>
        <taxon>Bacteria</taxon>
        <taxon>Pseudomonadati</taxon>
        <taxon>Pseudomonadota</taxon>
        <taxon>Gammaproteobacteria</taxon>
        <taxon>Oceanospirillales</taxon>
        <taxon>Halomonadaceae</taxon>
        <taxon>Halovibrio</taxon>
    </lineage>
</organism>
<sequence length="58" mass="6227">MRLFSLQNQVAMVTGCNKGLGQGLALALAEAGADSTNPTLERRLALHIPQPGSPLRWR</sequence>
<dbReference type="EMBL" id="BJXV01000006">
    <property type="protein sequence ID" value="GEN27674.1"/>
    <property type="molecule type" value="Genomic_DNA"/>
</dbReference>
<dbReference type="InterPro" id="IPR036291">
    <property type="entry name" value="NAD(P)-bd_dom_sf"/>
</dbReference>
<comment type="caution">
    <text evidence="1">The sequence shown here is derived from an EMBL/GenBank/DDBJ whole genome shotgun (WGS) entry which is preliminary data.</text>
</comment>
<reference evidence="1 2" key="1">
    <citation type="submission" date="2019-07" db="EMBL/GenBank/DDBJ databases">
        <title>Whole genome shotgun sequence of Halomonas variabilis NBRC 102410.</title>
        <authorList>
            <person name="Hosoyama A."/>
            <person name="Uohara A."/>
            <person name="Ohji S."/>
            <person name="Ichikawa N."/>
        </authorList>
    </citation>
    <scope>NUCLEOTIDE SEQUENCE [LARGE SCALE GENOMIC DNA]</scope>
    <source>
        <strain evidence="1 2">NBRC 102410</strain>
    </source>
</reference>
<dbReference type="Proteomes" id="UP000321303">
    <property type="component" value="Unassembled WGS sequence"/>
</dbReference>
<accession>A0A511UM38</accession>
<evidence type="ECO:0000313" key="1">
    <source>
        <dbReference type="EMBL" id="GEN27674.1"/>
    </source>
</evidence>
<dbReference type="SUPFAM" id="SSF51735">
    <property type="entry name" value="NAD(P)-binding Rossmann-fold domains"/>
    <property type="match status" value="1"/>
</dbReference>
<evidence type="ECO:0008006" key="3">
    <source>
        <dbReference type="Google" id="ProtNLM"/>
    </source>
</evidence>